<comment type="caution">
    <text evidence="1">The sequence shown here is derived from an EMBL/GenBank/DDBJ whole genome shotgun (WGS) entry which is preliminary data.</text>
</comment>
<dbReference type="EMBL" id="PPRF01000048">
    <property type="protein sequence ID" value="PNZ26801.1"/>
    <property type="molecule type" value="Genomic_DNA"/>
</dbReference>
<dbReference type="AlphaFoldDB" id="A0A2K3YMK5"/>
<dbReference type="Proteomes" id="UP000242752">
    <property type="component" value="Unassembled WGS sequence"/>
</dbReference>
<organism evidence="1 2">
    <name type="scientific">Staphylococcus rostri</name>
    <dbReference type="NCBI Taxonomy" id="522262"/>
    <lineage>
        <taxon>Bacteria</taxon>
        <taxon>Bacillati</taxon>
        <taxon>Bacillota</taxon>
        <taxon>Bacilli</taxon>
        <taxon>Bacillales</taxon>
        <taxon>Staphylococcaceae</taxon>
        <taxon>Staphylococcus</taxon>
    </lineage>
</organism>
<gene>
    <name evidence="1" type="ORF">CD122_07875</name>
</gene>
<evidence type="ECO:0000313" key="1">
    <source>
        <dbReference type="EMBL" id="PNZ26801.1"/>
    </source>
</evidence>
<accession>A0A2K3YMK5</accession>
<reference evidence="1 2" key="1">
    <citation type="submission" date="2017-08" db="EMBL/GenBank/DDBJ databases">
        <title>Draft genome sequences of 64 type strains of genus Staph aureus.</title>
        <authorList>
            <person name="Cole K."/>
            <person name="Golubchik T."/>
            <person name="Russell J."/>
            <person name="Foster D."/>
            <person name="Llewelyn M."/>
            <person name="Wilson D."/>
            <person name="Crook D."/>
            <person name="Paul J."/>
        </authorList>
    </citation>
    <scope>NUCLEOTIDE SEQUENCE [LARGE SCALE GENOMIC DNA]</scope>
    <source>
        <strain evidence="1 2">DSM 21968</strain>
    </source>
</reference>
<proteinExistence type="predicted"/>
<evidence type="ECO:0000313" key="2">
    <source>
        <dbReference type="Proteomes" id="UP000242752"/>
    </source>
</evidence>
<name>A0A2K3YMK5_9STAP</name>
<keyword evidence="2" id="KW-1185">Reference proteome</keyword>
<protein>
    <submittedName>
        <fullName evidence="1">Uncharacterized protein</fullName>
    </submittedName>
</protein>
<sequence>MFSNEFQIYMVIIRPYLGLKDEKIFKKSPDTKESKLTNLHLDSVDDLLMHDKLKEYKKHWEAFKKSR</sequence>